<dbReference type="PANTHER" id="PTHR37829:SF3">
    <property type="entry name" value="PROTEIN JAYE-RELATED"/>
    <property type="match status" value="1"/>
</dbReference>
<dbReference type="RefSeq" id="WP_183335893.1">
    <property type="nucleotide sequence ID" value="NZ_BMHX01000007.1"/>
</dbReference>
<evidence type="ECO:0000313" key="2">
    <source>
        <dbReference type="EMBL" id="MBB6169493.1"/>
    </source>
</evidence>
<reference evidence="2 3" key="1">
    <citation type="submission" date="2020-08" db="EMBL/GenBank/DDBJ databases">
        <title>Genomic Encyclopedia of Type Strains, Phase IV (KMG-IV): sequencing the most valuable type-strain genomes for metagenomic binning, comparative biology and taxonomic classification.</title>
        <authorList>
            <person name="Goeker M."/>
        </authorList>
    </citation>
    <scope>NUCLEOTIDE SEQUENCE [LARGE SCALE GENOMIC DNA]</scope>
    <source>
        <strain evidence="2 3">DSM 101465</strain>
    </source>
</reference>
<name>A0A841KJC6_9HYPH</name>
<accession>A0A841KJC6</accession>
<dbReference type="Proteomes" id="UP000588017">
    <property type="component" value="Unassembled WGS sequence"/>
</dbReference>
<keyword evidence="3" id="KW-1185">Reference proteome</keyword>
<proteinExistence type="predicted"/>
<dbReference type="EMBL" id="JACHEH010000007">
    <property type="protein sequence ID" value="MBB6169493.1"/>
    <property type="molecule type" value="Genomic_DNA"/>
</dbReference>
<dbReference type="InterPro" id="IPR052399">
    <property type="entry name" value="Phage_Baseplate_Assmbl_Protein"/>
</dbReference>
<dbReference type="Pfam" id="PF26078">
    <property type="entry name" value="Baseplate_J_M"/>
    <property type="match status" value="1"/>
</dbReference>
<evidence type="ECO:0000259" key="1">
    <source>
        <dbReference type="Pfam" id="PF26078"/>
    </source>
</evidence>
<dbReference type="PANTHER" id="PTHR37829">
    <property type="entry name" value="PHAGE-LIKE ELEMENT PBSX PROTEIN XKDT"/>
    <property type="match status" value="1"/>
</dbReference>
<protein>
    <submittedName>
        <fullName evidence="2">Putative phage protein gp47/JayE</fullName>
    </submittedName>
</protein>
<evidence type="ECO:0000313" key="3">
    <source>
        <dbReference type="Proteomes" id="UP000588017"/>
    </source>
</evidence>
<feature type="domain" description="Baseplate J-like central" evidence="1">
    <location>
        <begin position="201"/>
        <end position="275"/>
    </location>
</feature>
<dbReference type="AlphaFoldDB" id="A0A841KJC6"/>
<organism evidence="2 3">
    <name type="scientific">Chelatococcus composti</name>
    <dbReference type="NCBI Taxonomy" id="1743235"/>
    <lineage>
        <taxon>Bacteria</taxon>
        <taxon>Pseudomonadati</taxon>
        <taxon>Pseudomonadota</taxon>
        <taxon>Alphaproteobacteria</taxon>
        <taxon>Hyphomicrobiales</taxon>
        <taxon>Chelatococcaceae</taxon>
        <taxon>Chelatococcus</taxon>
    </lineage>
</organism>
<dbReference type="InterPro" id="IPR058531">
    <property type="entry name" value="Baseplate_J_M"/>
</dbReference>
<gene>
    <name evidence="2" type="ORF">HNQ73_003135</name>
</gene>
<sequence length="375" mass="38914">MSFAIPSLPELVERARRAFRTHLPGSDAWLWPNNIGPSAKVLGGLTHEVFGFADYIARQKFALTADGEHLDMHGAELGLARRPATPSQGQAVFTAPGPLTVDPGAILRRADGVQFRVAVGGTLAAAGTLTLDVASSATGKATVTLPGTELSPVSGVHGAAAIEVGATGIVGGADVEPDGDPYTTDLSTFRGRILFRKRNVPQGGAPADYVLWATEVAGVTGVFVERRWAGPGTVRVFPLMHDLFESGIPDPANVARVAEYIDTRAPAGAVVTVVAPQPRVIDVTIDGLVPATAAVQEAVVAELKSAFRRLGRVAGIDTLTPSMPYLAASATFSRSWIWQAAANASGEERHSIASPAGDIGLAAGEYPVLGAVTFT</sequence>
<comment type="caution">
    <text evidence="2">The sequence shown here is derived from an EMBL/GenBank/DDBJ whole genome shotgun (WGS) entry which is preliminary data.</text>
</comment>